<feature type="domain" description="HECT" evidence="9">
    <location>
        <begin position="301"/>
        <end position="633"/>
    </location>
</feature>
<comment type="caution">
    <text evidence="10">The sequence shown here is derived from an EMBL/GenBank/DDBJ whole genome shotgun (WGS) entry which is preliminary data.</text>
</comment>
<evidence type="ECO:0000256" key="7">
    <source>
        <dbReference type="SAM" id="MobiDB-lite"/>
    </source>
</evidence>
<dbReference type="Gene3D" id="3.30.2160.10">
    <property type="entry name" value="Hect, E3 ligase catalytic domain"/>
    <property type="match status" value="1"/>
</dbReference>
<organism evidence="10 11">
    <name type="scientific">Blattamonas nauphoetae</name>
    <dbReference type="NCBI Taxonomy" id="2049346"/>
    <lineage>
        <taxon>Eukaryota</taxon>
        <taxon>Metamonada</taxon>
        <taxon>Preaxostyla</taxon>
        <taxon>Oxymonadida</taxon>
        <taxon>Blattamonas</taxon>
    </lineage>
</organism>
<evidence type="ECO:0000256" key="5">
    <source>
        <dbReference type="ARBA" id="ARBA00022786"/>
    </source>
</evidence>
<gene>
    <name evidence="10" type="ORF">BLNAU_24768</name>
</gene>
<dbReference type="InterPro" id="IPR035983">
    <property type="entry name" value="Hect_E3_ubiquitin_ligase"/>
</dbReference>
<dbReference type="Pfam" id="PF07714">
    <property type="entry name" value="PK_Tyr_Ser-Thr"/>
    <property type="match status" value="1"/>
</dbReference>
<keyword evidence="10" id="KW-0012">Acyltransferase</keyword>
<evidence type="ECO:0000313" key="11">
    <source>
        <dbReference type="Proteomes" id="UP001281761"/>
    </source>
</evidence>
<reference evidence="10 11" key="1">
    <citation type="journal article" date="2022" name="bioRxiv">
        <title>Genomics of Preaxostyla Flagellates Illuminates Evolutionary Transitions and the Path Towards Mitochondrial Loss.</title>
        <authorList>
            <person name="Novak L.V.F."/>
            <person name="Treitli S.C."/>
            <person name="Pyrih J."/>
            <person name="Halakuc P."/>
            <person name="Pipaliya S.V."/>
            <person name="Vacek V."/>
            <person name="Brzon O."/>
            <person name="Soukal P."/>
            <person name="Eme L."/>
            <person name="Dacks J.B."/>
            <person name="Karnkowska A."/>
            <person name="Elias M."/>
            <person name="Hampl V."/>
        </authorList>
    </citation>
    <scope>NUCLEOTIDE SEQUENCE [LARGE SCALE GENOMIC DNA]</scope>
    <source>
        <strain evidence="10">NAU3</strain>
        <tissue evidence="10">Gut</tissue>
    </source>
</reference>
<dbReference type="Pfam" id="PF00632">
    <property type="entry name" value="HECT"/>
    <property type="match status" value="1"/>
</dbReference>
<dbReference type="InterPro" id="IPR001245">
    <property type="entry name" value="Ser-Thr/Tyr_kinase_cat_dom"/>
</dbReference>
<feature type="domain" description="Protein kinase" evidence="8">
    <location>
        <begin position="1"/>
        <end position="224"/>
    </location>
</feature>
<dbReference type="PROSITE" id="PS50237">
    <property type="entry name" value="HECT"/>
    <property type="match status" value="1"/>
</dbReference>
<keyword evidence="5 6" id="KW-0833">Ubl conjugation pathway</keyword>
<dbReference type="EMBL" id="JARBJD010000690">
    <property type="protein sequence ID" value="KAK2940323.1"/>
    <property type="molecule type" value="Genomic_DNA"/>
</dbReference>
<dbReference type="InterPro" id="IPR011009">
    <property type="entry name" value="Kinase-like_dom_sf"/>
</dbReference>
<dbReference type="Gene3D" id="3.30.2410.10">
    <property type="entry name" value="Hect, E3 ligase catalytic domain"/>
    <property type="match status" value="1"/>
</dbReference>
<dbReference type="Gene3D" id="3.90.1750.10">
    <property type="entry name" value="Hect, E3 ligase catalytic domains"/>
    <property type="match status" value="1"/>
</dbReference>
<dbReference type="EC" id="2.3.2.26" evidence="3"/>
<dbReference type="GO" id="GO:0061630">
    <property type="term" value="F:ubiquitin protein ligase activity"/>
    <property type="evidence" value="ECO:0007669"/>
    <property type="project" value="UniProtKB-EC"/>
</dbReference>
<evidence type="ECO:0000256" key="4">
    <source>
        <dbReference type="ARBA" id="ARBA00022679"/>
    </source>
</evidence>
<feature type="region of interest" description="Disordered" evidence="7">
    <location>
        <begin position="231"/>
        <end position="253"/>
    </location>
</feature>
<comment type="catalytic activity">
    <reaction evidence="1">
        <text>S-ubiquitinyl-[E2 ubiquitin-conjugating enzyme]-L-cysteine + [acceptor protein]-L-lysine = [E2 ubiquitin-conjugating enzyme]-L-cysteine + N(6)-ubiquitinyl-[acceptor protein]-L-lysine.</text>
        <dbReference type="EC" id="2.3.2.26"/>
    </reaction>
</comment>
<dbReference type="SUPFAM" id="SSF56112">
    <property type="entry name" value="Protein kinase-like (PK-like)"/>
    <property type="match status" value="1"/>
</dbReference>
<dbReference type="SMART" id="SM00119">
    <property type="entry name" value="HECTc"/>
    <property type="match status" value="1"/>
</dbReference>
<evidence type="ECO:0000256" key="2">
    <source>
        <dbReference type="ARBA" id="ARBA00004906"/>
    </source>
</evidence>
<accession>A0ABQ9WLX4</accession>
<dbReference type="Proteomes" id="UP001281761">
    <property type="component" value="Unassembled WGS sequence"/>
</dbReference>
<dbReference type="PROSITE" id="PS50011">
    <property type="entry name" value="PROTEIN_KINASE_DOM"/>
    <property type="match status" value="1"/>
</dbReference>
<comment type="pathway">
    <text evidence="2">Protein modification; protein ubiquitination.</text>
</comment>
<keyword evidence="11" id="KW-1185">Reference proteome</keyword>
<evidence type="ECO:0000256" key="1">
    <source>
        <dbReference type="ARBA" id="ARBA00000885"/>
    </source>
</evidence>
<evidence type="ECO:0000313" key="10">
    <source>
        <dbReference type="EMBL" id="KAK2940323.1"/>
    </source>
</evidence>
<dbReference type="PANTHER" id="PTHR11254">
    <property type="entry name" value="HECT DOMAIN UBIQUITIN-PROTEIN LIGASE"/>
    <property type="match status" value="1"/>
</dbReference>
<dbReference type="SUPFAM" id="SSF56204">
    <property type="entry name" value="Hect, E3 ligase catalytic domain"/>
    <property type="match status" value="1"/>
</dbReference>
<keyword evidence="4 10" id="KW-0808">Transferase</keyword>
<proteinExistence type="predicted"/>
<evidence type="ECO:0000259" key="9">
    <source>
        <dbReference type="PROSITE" id="PS50237"/>
    </source>
</evidence>
<sequence>MVRTTSDYKELEDERTTIRDLPSEVVVQYDHVIVDGDDYQADMLVDYRTNLKLLMRSHKPKKWSKDECLKVIAQVAQSLSEIHKTHAHLNLVSQSIYLPSSGPAKIADFFYAKACDCTDDDDTVGEPFPFEKPHRAPETYQEGGIYNSKVDIWALGLLAWELATGEHYYTGISALWASNIFKSGQSPTVPTSIDARLRGLIEEMLTFDYKQRPSSQQLTEHPLLKPFIEATPAPPQPREHVPSPATRPFQPTFAKSPEEQHNLFLTQLNAIKPKDLTNKYSIMFPNDVDIVECMKIISRVSLAQIKQPWYVNIDNTTGVDVNGIKRWFFSEITGKLLNPAELLLFIPDKGADGKLTISNESQFQRPEYLQFYKFVGLLIGKCLLEGLFVEFRFNDFIWRQLLGYPLHPSDLQFIQNDLYQSFQTMRTQNYVDSTQTFTVRINEQNVPLIPNGENTLVKEWEIQDYVDLACLAILNQYTPLLTAMRTELHTLVPESILRLLTPAQLANQVCGKGELDVADWKKNTHYSGSFSATHKVAIAFWDVIDAFDNEQRNKVLRLGTGLTNAPPTGFKDMKASPTSSTGGFNLKLLPTTNPVMPEGHMCFNRLDIPQVEDSDIMKIMIMKAIDQKVRPND</sequence>
<evidence type="ECO:0000256" key="6">
    <source>
        <dbReference type="PROSITE-ProRule" id="PRU00104"/>
    </source>
</evidence>
<protein>
    <recommendedName>
        <fullName evidence="3">HECT-type E3 ubiquitin transferase</fullName>
        <ecNumber evidence="3">2.3.2.26</ecNumber>
    </recommendedName>
</protein>
<dbReference type="InterPro" id="IPR050409">
    <property type="entry name" value="E3_ubiq-protein_ligase"/>
</dbReference>
<dbReference type="InterPro" id="IPR000719">
    <property type="entry name" value="Prot_kinase_dom"/>
</dbReference>
<dbReference type="PANTHER" id="PTHR11254:SF440">
    <property type="entry name" value="E3 UBIQUITIN-PROTEIN LIGASE NEDD-4"/>
    <property type="match status" value="1"/>
</dbReference>
<evidence type="ECO:0000256" key="3">
    <source>
        <dbReference type="ARBA" id="ARBA00012485"/>
    </source>
</evidence>
<dbReference type="InterPro" id="IPR000569">
    <property type="entry name" value="HECT_dom"/>
</dbReference>
<name>A0ABQ9WLX4_9EUKA</name>
<evidence type="ECO:0000259" key="8">
    <source>
        <dbReference type="PROSITE" id="PS50011"/>
    </source>
</evidence>
<dbReference type="Gene3D" id="1.10.510.10">
    <property type="entry name" value="Transferase(Phosphotransferase) domain 1"/>
    <property type="match status" value="1"/>
</dbReference>
<feature type="active site" description="Glycyl thioester intermediate" evidence="6">
    <location>
        <position position="602"/>
    </location>
</feature>